<accession>A0A226EJB6</accession>
<feature type="signal peptide" evidence="1">
    <location>
        <begin position="1"/>
        <end position="22"/>
    </location>
</feature>
<name>A0A226EJB6_FOLCA</name>
<dbReference type="Proteomes" id="UP000198287">
    <property type="component" value="Unassembled WGS sequence"/>
</dbReference>
<evidence type="ECO:0000313" key="3">
    <source>
        <dbReference type="Proteomes" id="UP000198287"/>
    </source>
</evidence>
<gene>
    <name evidence="2" type="ORF">Fcan01_07716</name>
</gene>
<feature type="chain" id="PRO_5012330274" evidence="1">
    <location>
        <begin position="23"/>
        <end position="434"/>
    </location>
</feature>
<comment type="caution">
    <text evidence="2">The sequence shown here is derived from an EMBL/GenBank/DDBJ whole genome shotgun (WGS) entry which is preliminary data.</text>
</comment>
<dbReference type="AlphaFoldDB" id="A0A226EJB6"/>
<sequence length="434" mass="48935">MGCIHFYILLLIIISHIFRTMSYRAFRHKTEVEAFCSQKVHFIVNPSFTCCNMSVVEPGINLLEKWDTCTSEGSMQDDDVNNAYQAAWKVYSCIIQTRNGGESKITLSKFANLMSAKYPAEIQAKIMEQVASVEAPVSTDVSEFDQLNKLRRTYFDIELQVIIQTLPQPVILDVSVQVMDLNSSPDFAGITAITSEWQPLALSLRLWMINNLSDINVQDGGSCEPWEEEIHRGGRCCENSSFPFEIGLNSLMDTAPKTDLCLKQLQSTVFTKLSRNLSWAMENAIANIPNEILYPSILFDQCDLSCELMERSVLQPSELQDEDLFGIDFQQIASLLTPTWLLPTQVQDDSVAFAMQAFSLNDTIERIRSFEFADVKETKIFEDNGEESGVVLESTIQTIPDSLVHIPIICSAHNEILAYIELFLYSEKSCNDGS</sequence>
<dbReference type="OMA" id="SCELMER"/>
<evidence type="ECO:0000256" key="1">
    <source>
        <dbReference type="SAM" id="SignalP"/>
    </source>
</evidence>
<proteinExistence type="predicted"/>
<keyword evidence="3" id="KW-1185">Reference proteome</keyword>
<dbReference type="EMBL" id="LNIX01000003">
    <property type="protein sequence ID" value="OXA57813.1"/>
    <property type="molecule type" value="Genomic_DNA"/>
</dbReference>
<evidence type="ECO:0000313" key="2">
    <source>
        <dbReference type="EMBL" id="OXA57813.1"/>
    </source>
</evidence>
<protein>
    <submittedName>
        <fullName evidence="2">Uncharacterized protein</fullName>
    </submittedName>
</protein>
<organism evidence="2 3">
    <name type="scientific">Folsomia candida</name>
    <name type="common">Springtail</name>
    <dbReference type="NCBI Taxonomy" id="158441"/>
    <lineage>
        <taxon>Eukaryota</taxon>
        <taxon>Metazoa</taxon>
        <taxon>Ecdysozoa</taxon>
        <taxon>Arthropoda</taxon>
        <taxon>Hexapoda</taxon>
        <taxon>Collembola</taxon>
        <taxon>Entomobryomorpha</taxon>
        <taxon>Isotomoidea</taxon>
        <taxon>Isotomidae</taxon>
        <taxon>Proisotominae</taxon>
        <taxon>Folsomia</taxon>
    </lineage>
</organism>
<keyword evidence="1" id="KW-0732">Signal</keyword>
<reference evidence="2 3" key="1">
    <citation type="submission" date="2015-12" db="EMBL/GenBank/DDBJ databases">
        <title>The genome of Folsomia candida.</title>
        <authorList>
            <person name="Faddeeva A."/>
            <person name="Derks M.F."/>
            <person name="Anvar Y."/>
            <person name="Smit S."/>
            <person name="Van Straalen N."/>
            <person name="Roelofs D."/>
        </authorList>
    </citation>
    <scope>NUCLEOTIDE SEQUENCE [LARGE SCALE GENOMIC DNA]</scope>
    <source>
        <strain evidence="2 3">VU population</strain>
        <tissue evidence="2">Whole body</tissue>
    </source>
</reference>
<dbReference type="OrthoDB" id="10663802at2759"/>